<evidence type="ECO:0000256" key="6">
    <source>
        <dbReference type="ARBA" id="ARBA00022801"/>
    </source>
</evidence>
<keyword evidence="8 11" id="KW-0653">Protein transport</keyword>
<evidence type="ECO:0000313" key="14">
    <source>
        <dbReference type="EMBL" id="KAL3800634.1"/>
    </source>
</evidence>
<evidence type="ECO:0000259" key="13">
    <source>
        <dbReference type="Pfam" id="PF03416"/>
    </source>
</evidence>
<evidence type="ECO:0000256" key="12">
    <source>
        <dbReference type="SAM" id="MobiDB-lite"/>
    </source>
</evidence>
<evidence type="ECO:0000256" key="8">
    <source>
        <dbReference type="ARBA" id="ARBA00022927"/>
    </source>
</evidence>
<dbReference type="EC" id="3.4.22.-" evidence="11"/>
<dbReference type="Proteomes" id="UP001516023">
    <property type="component" value="Unassembled WGS sequence"/>
</dbReference>
<feature type="compositionally biased region" description="Polar residues" evidence="12">
    <location>
        <begin position="228"/>
        <end position="248"/>
    </location>
</feature>
<feature type="domain" description="Peptidase C54 catalytic" evidence="13">
    <location>
        <begin position="75"/>
        <end position="553"/>
    </location>
</feature>
<name>A0ABD3QJJ1_9STRA</name>
<evidence type="ECO:0000256" key="11">
    <source>
        <dbReference type="RuleBase" id="RU363115"/>
    </source>
</evidence>
<organism evidence="14 15">
    <name type="scientific">Cyclotella cryptica</name>
    <dbReference type="NCBI Taxonomy" id="29204"/>
    <lineage>
        <taxon>Eukaryota</taxon>
        <taxon>Sar</taxon>
        <taxon>Stramenopiles</taxon>
        <taxon>Ochrophyta</taxon>
        <taxon>Bacillariophyta</taxon>
        <taxon>Coscinodiscophyceae</taxon>
        <taxon>Thalassiosirophycidae</taxon>
        <taxon>Stephanodiscales</taxon>
        <taxon>Stephanodiscaceae</taxon>
        <taxon>Cyclotella</taxon>
    </lineage>
</organism>
<keyword evidence="7" id="KW-0788">Thiol protease</keyword>
<evidence type="ECO:0000256" key="9">
    <source>
        <dbReference type="ARBA" id="ARBA00023006"/>
    </source>
</evidence>
<evidence type="ECO:0000256" key="1">
    <source>
        <dbReference type="ARBA" id="ARBA00004496"/>
    </source>
</evidence>
<comment type="caution">
    <text evidence="14">The sequence shown here is derived from an EMBL/GenBank/DDBJ whole genome shotgun (WGS) entry which is preliminary data.</text>
</comment>
<dbReference type="InterPro" id="IPR046792">
    <property type="entry name" value="Peptidase_C54_cat"/>
</dbReference>
<dbReference type="PANTHER" id="PTHR22624">
    <property type="entry name" value="CYSTEINE PROTEASE ATG4"/>
    <property type="match status" value="1"/>
</dbReference>
<keyword evidence="5 11" id="KW-0645">Protease</keyword>
<dbReference type="GO" id="GO:0005737">
    <property type="term" value="C:cytoplasm"/>
    <property type="evidence" value="ECO:0007669"/>
    <property type="project" value="UniProtKB-SubCell"/>
</dbReference>
<feature type="region of interest" description="Disordered" evidence="12">
    <location>
        <begin position="211"/>
        <end position="249"/>
    </location>
</feature>
<keyword evidence="15" id="KW-1185">Reference proteome</keyword>
<evidence type="ECO:0000256" key="7">
    <source>
        <dbReference type="ARBA" id="ARBA00022807"/>
    </source>
</evidence>
<dbReference type="InterPro" id="IPR005078">
    <property type="entry name" value="Peptidase_C54"/>
</dbReference>
<comment type="catalytic activity">
    <reaction evidence="10">
        <text>[protein]-C-terminal L-amino acid-glycyl-phosphatidylethanolamide + H2O = [protein]-C-terminal L-amino acid-glycine + a 1,2-diacyl-sn-glycero-3-phosphoethanolamine</text>
        <dbReference type="Rhea" id="RHEA:67548"/>
        <dbReference type="Rhea" id="RHEA-COMP:17323"/>
        <dbReference type="Rhea" id="RHEA-COMP:17324"/>
        <dbReference type="ChEBI" id="CHEBI:15377"/>
        <dbReference type="ChEBI" id="CHEBI:64612"/>
        <dbReference type="ChEBI" id="CHEBI:172940"/>
        <dbReference type="ChEBI" id="CHEBI:172941"/>
    </reaction>
    <physiologicalReaction direction="left-to-right" evidence="10">
        <dbReference type="Rhea" id="RHEA:67549"/>
    </physiologicalReaction>
</comment>
<dbReference type="EMBL" id="JABMIG020000031">
    <property type="protein sequence ID" value="KAL3800634.1"/>
    <property type="molecule type" value="Genomic_DNA"/>
</dbReference>
<evidence type="ECO:0000313" key="15">
    <source>
        <dbReference type="Proteomes" id="UP001516023"/>
    </source>
</evidence>
<evidence type="ECO:0000256" key="5">
    <source>
        <dbReference type="ARBA" id="ARBA00022670"/>
    </source>
</evidence>
<dbReference type="Pfam" id="PF03416">
    <property type="entry name" value="Peptidase_C54"/>
    <property type="match status" value="1"/>
</dbReference>
<gene>
    <name evidence="14" type="ORF">HJC23_006096</name>
</gene>
<keyword evidence="9 11" id="KW-0072">Autophagy</keyword>
<evidence type="ECO:0000256" key="3">
    <source>
        <dbReference type="ARBA" id="ARBA00022448"/>
    </source>
</evidence>
<dbReference type="PANTHER" id="PTHR22624:SF49">
    <property type="entry name" value="CYSTEINE PROTEASE"/>
    <property type="match status" value="1"/>
</dbReference>
<comment type="similarity">
    <text evidence="2 11">Belongs to the peptidase C54 family.</text>
</comment>
<evidence type="ECO:0000256" key="10">
    <source>
        <dbReference type="ARBA" id="ARBA00029362"/>
    </source>
</evidence>
<evidence type="ECO:0000256" key="2">
    <source>
        <dbReference type="ARBA" id="ARBA00010958"/>
    </source>
</evidence>
<dbReference type="AlphaFoldDB" id="A0ABD3QJJ1"/>
<dbReference type="GO" id="GO:0008234">
    <property type="term" value="F:cysteine-type peptidase activity"/>
    <property type="evidence" value="ECO:0007669"/>
    <property type="project" value="UniProtKB-KW"/>
</dbReference>
<dbReference type="GO" id="GO:0015031">
    <property type="term" value="P:protein transport"/>
    <property type="evidence" value="ECO:0007669"/>
    <property type="project" value="UniProtKB-KW"/>
</dbReference>
<dbReference type="SUPFAM" id="SSF54001">
    <property type="entry name" value="Cysteine proteinases"/>
    <property type="match status" value="1"/>
</dbReference>
<dbReference type="GO" id="GO:0006508">
    <property type="term" value="P:proteolysis"/>
    <property type="evidence" value="ECO:0007669"/>
    <property type="project" value="UniProtKB-KW"/>
</dbReference>
<accession>A0ABD3QJJ1</accession>
<proteinExistence type="inferred from homology"/>
<dbReference type="InterPro" id="IPR038765">
    <property type="entry name" value="Papain-like_cys_pep_sf"/>
</dbReference>
<keyword evidence="3" id="KW-0813">Transport</keyword>
<comment type="subcellular location">
    <subcellularLocation>
        <location evidence="1 11">Cytoplasm</location>
    </subcellularLocation>
</comment>
<sequence length="636" mass="70097">MFELDTLQGHQASNYHDDSSHASDDSSSCASSCCSDPLSGHNNNSHHRRRDGNAPRTICLLGTHLSRTDTSSIRQFQRTLYWMTYRNELMVGLRPYCGGGKFVGVGGGSGGGGSCGLAFGGPGEDDATNLIETTSGLKTDAGWGCMLRSAQMMLAQTIRVHFSTRDTVAGLEVSPTSSWRRHGCNDLEEIRIATWFADFPNPDLALEQRMGGHSSLRLGDSHPKESAAMNTSSKKQSPPQPQNSTTLSDNHHWYSLHQMVAAGLGLGVLPGEWYGPTTACHVLRELNELHCIYHENIKGATSAMGGDDHEQDNPMFRIHIATEGCIYLDAVSKLMVQNNKKSEQSGREHEQEYTIITVDDPLRTPAKEDDQEQDWDTALLLLLPLRLGIHSIPTFLYGGTLSKLLQFSQSVGMLGGTPRHALWFYGAEDVDLLPSEDGKEEGVGGWYGLDPHVVQPAPRGELVVLPSVFDDDSINNDTTSSNDTCLDNESSNRTIKRYQWRAHLNESYLRSLHISPTTSHPNHDKSIPLSKLDPSLALGFYIRNQSDFTAFRESLNALNTLCRRNKLPEVVTVLDKAPNYEVDVSAVMKNMALNNGKCREVNAGLDDDLDGFSIKSDEVGLNEDEDDLDDDEYVLV</sequence>
<evidence type="ECO:0000256" key="4">
    <source>
        <dbReference type="ARBA" id="ARBA00022490"/>
    </source>
</evidence>
<protein>
    <recommendedName>
        <fullName evidence="11">Cysteine protease</fullName>
        <ecNumber evidence="11">3.4.22.-</ecNumber>
    </recommendedName>
</protein>
<reference evidence="14 15" key="1">
    <citation type="journal article" date="2020" name="G3 (Bethesda)">
        <title>Improved Reference Genome for Cyclotella cryptica CCMP332, a Model for Cell Wall Morphogenesis, Salinity Adaptation, and Lipid Production in Diatoms (Bacillariophyta).</title>
        <authorList>
            <person name="Roberts W.R."/>
            <person name="Downey K.M."/>
            <person name="Ruck E.C."/>
            <person name="Traller J.C."/>
            <person name="Alverson A.J."/>
        </authorList>
    </citation>
    <scope>NUCLEOTIDE SEQUENCE [LARGE SCALE GENOMIC DNA]</scope>
    <source>
        <strain evidence="14 15">CCMP332</strain>
    </source>
</reference>
<comment type="function">
    <text evidence="11">Cysteine protease that plays a key role in autophagy by mediating both proteolytic activation and delipidation of ATG8 family proteins.</text>
</comment>
<keyword evidence="6 11" id="KW-0378">Hydrolase</keyword>
<dbReference type="GO" id="GO:0006914">
    <property type="term" value="P:autophagy"/>
    <property type="evidence" value="ECO:0007669"/>
    <property type="project" value="UniProtKB-KW"/>
</dbReference>
<keyword evidence="4 11" id="KW-0963">Cytoplasm</keyword>